<proteinExistence type="predicted"/>
<reference evidence="1" key="1">
    <citation type="submission" date="2022-10" db="EMBL/GenBank/DDBJ databases">
        <title>The complete genomes of actinobacterial strains from the NBC collection.</title>
        <authorList>
            <person name="Joergensen T.S."/>
            <person name="Alvarez Arevalo M."/>
            <person name="Sterndorff E.B."/>
            <person name="Faurdal D."/>
            <person name="Vuksanovic O."/>
            <person name="Mourched A.-S."/>
            <person name="Charusanti P."/>
            <person name="Shaw S."/>
            <person name="Blin K."/>
            <person name="Weber T."/>
        </authorList>
    </citation>
    <scope>NUCLEOTIDE SEQUENCE</scope>
    <source>
        <strain evidence="1">NBC_00049</strain>
    </source>
</reference>
<protein>
    <submittedName>
        <fullName evidence="1">Uncharacterized protein</fullName>
    </submittedName>
</protein>
<dbReference type="AlphaFoldDB" id="A0AAU2K0A3"/>
<organism evidence="1">
    <name type="scientific">Streptomyces sp. NBC_00049</name>
    <dbReference type="NCBI Taxonomy" id="2903617"/>
    <lineage>
        <taxon>Bacteria</taxon>
        <taxon>Bacillati</taxon>
        <taxon>Actinomycetota</taxon>
        <taxon>Actinomycetes</taxon>
        <taxon>Kitasatosporales</taxon>
        <taxon>Streptomycetaceae</taxon>
        <taxon>Streptomyces</taxon>
    </lineage>
</organism>
<dbReference type="EMBL" id="CP108264">
    <property type="protein sequence ID" value="WTU77498.1"/>
    <property type="molecule type" value="Genomic_DNA"/>
</dbReference>
<sequence>MAIYDTVYPEDLRFTNPAALRVFAQALDRDAERLPRRADLVQGGGLLHCVDRIDEMVTCVSWCLGQVSNEVNLCYNGRTKRPPSDGHDRRATAISQGAVPLATALTRLAKATDRLSAFHPVLGPRAAGADIPVPDDLLRSLLRDVAGARTAIRKAAQQFRSNAERLEDSVTGGPQLAAGA</sequence>
<evidence type="ECO:0000313" key="1">
    <source>
        <dbReference type="EMBL" id="WTU77498.1"/>
    </source>
</evidence>
<name>A0AAU2K0A3_9ACTN</name>
<accession>A0AAU2K0A3</accession>
<gene>
    <name evidence="1" type="ORF">OG327_31540</name>
</gene>